<dbReference type="EC" id="5.4.2.10" evidence="1"/>
<dbReference type="EMBL" id="QYBA01000075">
    <property type="protein sequence ID" value="TKY92117.1"/>
    <property type="molecule type" value="Genomic_DNA"/>
</dbReference>
<protein>
    <submittedName>
        <fullName evidence="1">Phosphoglucosamine mutase</fullName>
        <ecNumber evidence="1">5.4.2.10</ecNumber>
    </submittedName>
</protein>
<sequence>MKLFGTNGVRGIANEKITPDMALDLGKSLGTYLLQNNQDIKVAVGMDTRISGDMLRSAAVAGLLSTGVEVVDVGVLPIPALQYYIRDRANAGIMITASHNPREYNGLKIVAGDGTEFSREGETEVETIYFSHKFHQARWDKTGGYFKDQSAIRSYMDGIIEHVDADAIRSAGLTVVVDPGCGAACAVTPLLLRELGCKVISLNAQPDGTFPGRNPEPTKDVLSDLMNIVRASGADVGIAHDGDADRVAFVDENGEFLDEEDLLALMGSHVLTQKKGNVVTPVSSSLRLKDIAQSMGCELTWTAVGSIDVAHKMIDINAVFGGEGNGGLIFPDFQYCRDGAMTAAKMLELLARGKKLSELRANIPQYHNLKDKIKCDDPVDVMKAAKLALKHEDVDDTDGLKIWYPDGWILIRPSGTEPIIRIYVESSSSGRVKELMEYGRSVVNECSAGTVD</sequence>
<dbReference type="Proteomes" id="UP000315423">
    <property type="component" value="Unassembled WGS sequence"/>
</dbReference>
<comment type="caution">
    <text evidence="1">The sequence shown here is derived from an EMBL/GenBank/DDBJ whole genome shotgun (WGS) entry which is preliminary data.</text>
</comment>
<evidence type="ECO:0000313" key="1">
    <source>
        <dbReference type="EMBL" id="TKY92117.1"/>
    </source>
</evidence>
<keyword evidence="1" id="KW-0413">Isomerase</keyword>
<evidence type="ECO:0000313" key="2">
    <source>
        <dbReference type="Proteomes" id="UP000315423"/>
    </source>
</evidence>
<organism evidence="1 2">
    <name type="scientific">Candidatus Methanomarinus sp</name>
    <dbReference type="NCBI Taxonomy" id="3386244"/>
    <lineage>
        <taxon>Archaea</taxon>
        <taxon>Methanobacteriati</taxon>
        <taxon>Methanobacteriota</taxon>
        <taxon>Stenosarchaea group</taxon>
        <taxon>Methanomicrobia</taxon>
        <taxon>Methanosarcinales</taxon>
        <taxon>ANME-2 cluster</taxon>
        <taxon>Candidatus Methanocomedenaceae</taxon>
        <taxon>Candidatus Methanomarinus</taxon>
    </lineage>
</organism>
<reference evidence="1" key="1">
    <citation type="submission" date="2018-09" db="EMBL/GenBank/DDBJ databases">
        <title>A genomic encyclopedia of anaerobic methanotrophic archaea.</title>
        <authorList>
            <person name="Skennerton C.T."/>
            <person name="Chadwick G.L."/>
            <person name="Laso-Perez R."/>
            <person name="Leu A.O."/>
            <person name="Speth D.R."/>
            <person name="Yu H."/>
            <person name="Morgan-Lang C."/>
            <person name="Hatzenpichler R."/>
            <person name="Goudeau D."/>
            <person name="Malmstrom R."/>
            <person name="Woyke T."/>
            <person name="Hallam S."/>
            <person name="Tyson G.W."/>
            <person name="Wegener G."/>
            <person name="Boetius A."/>
            <person name="Orphan V.J."/>
        </authorList>
    </citation>
    <scope>NUCLEOTIDE SEQUENCE</scope>
    <source>
        <strain evidence="1">CONS3730D10UFb2</strain>
    </source>
</reference>
<proteinExistence type="predicted"/>
<gene>
    <name evidence="1" type="primary">glmM</name>
    <name evidence="1" type="ORF">C5S46_02345</name>
</gene>
<accession>A0AC61SBZ0</accession>
<name>A0AC61SBZ0_9EURY</name>